<dbReference type="RefSeq" id="WP_229426371.1">
    <property type="nucleotide sequence ID" value="NZ_JACHXD010000018.1"/>
</dbReference>
<proteinExistence type="predicted"/>
<sequence>MKMPLPQGLAALALLLAASCAAAAPKTFSASLSGAAEVPPNASPASGHVTVVFDLSAHSLSIDADFAGLVGRSAAAHIHCCTAAPLSGTAGVATMLPTFTGFPSGVHDGGYYATFDTSLAATWNPTFIASHGGTTLGAEAALLAGLQSRRSYFNIHSTSFTGGEIRGNLAPVPEPGMVWMLGLGLPLLLCAIRYRR</sequence>
<evidence type="ECO:0000313" key="5">
    <source>
        <dbReference type="Proteomes" id="UP000541535"/>
    </source>
</evidence>
<feature type="domain" description="CHRD" evidence="3">
    <location>
        <begin position="26"/>
        <end position="171"/>
    </location>
</feature>
<dbReference type="AlphaFoldDB" id="A0A7W5BEE2"/>
<dbReference type="SMART" id="SM00754">
    <property type="entry name" value="CHRD"/>
    <property type="match status" value="1"/>
</dbReference>
<comment type="caution">
    <text evidence="4">The sequence shown here is derived from an EMBL/GenBank/DDBJ whole genome shotgun (WGS) entry which is preliminary data.</text>
</comment>
<evidence type="ECO:0000256" key="1">
    <source>
        <dbReference type="SAM" id="Phobius"/>
    </source>
</evidence>
<accession>A0A7W5BEE2</accession>
<keyword evidence="1" id="KW-0472">Membrane</keyword>
<keyword evidence="1" id="KW-1133">Transmembrane helix</keyword>
<evidence type="ECO:0000256" key="2">
    <source>
        <dbReference type="SAM" id="SignalP"/>
    </source>
</evidence>
<dbReference type="Pfam" id="PF07452">
    <property type="entry name" value="CHRD"/>
    <property type="match status" value="1"/>
</dbReference>
<gene>
    <name evidence="4" type="ORF">FHS03_004666</name>
</gene>
<feature type="transmembrane region" description="Helical" evidence="1">
    <location>
        <begin position="176"/>
        <end position="194"/>
    </location>
</feature>
<evidence type="ECO:0000259" key="3">
    <source>
        <dbReference type="SMART" id="SM00754"/>
    </source>
</evidence>
<evidence type="ECO:0000313" key="4">
    <source>
        <dbReference type="EMBL" id="MBB3121588.1"/>
    </source>
</evidence>
<organism evidence="4 5">
    <name type="scientific">Pseudoduganella violacea</name>
    <dbReference type="NCBI Taxonomy" id="1715466"/>
    <lineage>
        <taxon>Bacteria</taxon>
        <taxon>Pseudomonadati</taxon>
        <taxon>Pseudomonadota</taxon>
        <taxon>Betaproteobacteria</taxon>
        <taxon>Burkholderiales</taxon>
        <taxon>Oxalobacteraceae</taxon>
        <taxon>Telluria group</taxon>
        <taxon>Pseudoduganella</taxon>
    </lineage>
</organism>
<dbReference type="Proteomes" id="UP000541535">
    <property type="component" value="Unassembled WGS sequence"/>
</dbReference>
<feature type="chain" id="PRO_5031371828" description="CHRD domain-containing protein" evidence="2">
    <location>
        <begin position="24"/>
        <end position="196"/>
    </location>
</feature>
<dbReference type="EMBL" id="JACHXD010000018">
    <property type="protein sequence ID" value="MBB3121588.1"/>
    <property type="molecule type" value="Genomic_DNA"/>
</dbReference>
<dbReference type="InterPro" id="IPR010895">
    <property type="entry name" value="CHRD"/>
</dbReference>
<name>A0A7W5BEE2_9BURK</name>
<dbReference type="PROSITE" id="PS51257">
    <property type="entry name" value="PROKAR_LIPOPROTEIN"/>
    <property type="match status" value="1"/>
</dbReference>
<keyword evidence="5" id="KW-1185">Reference proteome</keyword>
<protein>
    <recommendedName>
        <fullName evidence="3">CHRD domain-containing protein</fullName>
    </recommendedName>
</protein>
<keyword evidence="1" id="KW-0812">Transmembrane</keyword>
<feature type="signal peptide" evidence="2">
    <location>
        <begin position="1"/>
        <end position="23"/>
    </location>
</feature>
<keyword evidence="2" id="KW-0732">Signal</keyword>
<reference evidence="4 5" key="1">
    <citation type="submission" date="2020-08" db="EMBL/GenBank/DDBJ databases">
        <title>Genomic Encyclopedia of Type Strains, Phase III (KMG-III): the genomes of soil and plant-associated and newly described type strains.</title>
        <authorList>
            <person name="Whitman W."/>
        </authorList>
    </citation>
    <scope>NUCLEOTIDE SEQUENCE [LARGE SCALE GENOMIC DNA]</scope>
    <source>
        <strain evidence="4 5">CECT 8897</strain>
    </source>
</reference>